<dbReference type="EMBL" id="CP018632">
    <property type="protein sequence ID" value="ASJ71994.1"/>
    <property type="molecule type" value="Genomic_DNA"/>
</dbReference>
<dbReference type="GO" id="GO:0005737">
    <property type="term" value="C:cytoplasm"/>
    <property type="evidence" value="ECO:0007669"/>
    <property type="project" value="TreeGrafter"/>
</dbReference>
<accession>A0A2Z2NXW8</accession>
<dbReference type="PANTHER" id="PTHR10885:SF0">
    <property type="entry name" value="ISOPENTENYL-DIPHOSPHATE DELTA-ISOMERASE"/>
    <property type="match status" value="1"/>
</dbReference>
<dbReference type="Gene3D" id="3.90.79.10">
    <property type="entry name" value="Nucleoside Triphosphate Pyrophosphohydrolase"/>
    <property type="match status" value="1"/>
</dbReference>
<dbReference type="Proteomes" id="UP000250079">
    <property type="component" value="Chromosome"/>
</dbReference>
<comment type="similarity">
    <text evidence="2">Belongs to the IPP isomerase type 1 family.</text>
</comment>
<sequence>MLNPHVIDNNLNDLITAINVDDDSAAYPVKKLDAHLNNIRHAAISIFVFNGSRMLLQKRAETKYHSGGLWANTVCSHPRWMESFSACAGRRQEEELGWQVPVRKFGEISYQARVGELFENEFVHCFYGQFDESIDVEQYNRDEVCEVKWLTIPEAILQIEQYPENYTQWFKIYMTKHRQMIDALLYGDMN</sequence>
<dbReference type="GO" id="GO:0004452">
    <property type="term" value="F:isopentenyl-diphosphate delta-isomerase activity"/>
    <property type="evidence" value="ECO:0007669"/>
    <property type="project" value="UniProtKB-EC"/>
</dbReference>
<dbReference type="InterPro" id="IPR000086">
    <property type="entry name" value="NUDIX_hydrolase_dom"/>
</dbReference>
<keyword evidence="8" id="KW-1185">Reference proteome</keyword>
<evidence type="ECO:0000256" key="4">
    <source>
        <dbReference type="ARBA" id="ARBA00023229"/>
    </source>
</evidence>
<dbReference type="KEGG" id="gai:IMCC3135_09485"/>
<dbReference type="EC" id="5.3.3.2" evidence="3"/>
<proteinExistence type="inferred from homology"/>
<evidence type="ECO:0000256" key="2">
    <source>
        <dbReference type="ARBA" id="ARBA00007579"/>
    </source>
</evidence>
<keyword evidence="4" id="KW-0414">Isoprene biosynthesis</keyword>
<evidence type="ECO:0000256" key="1">
    <source>
        <dbReference type="ARBA" id="ARBA00004826"/>
    </source>
</evidence>
<dbReference type="PANTHER" id="PTHR10885">
    <property type="entry name" value="ISOPENTENYL-DIPHOSPHATE DELTA-ISOMERASE"/>
    <property type="match status" value="1"/>
</dbReference>
<feature type="domain" description="Nudix hydrolase" evidence="6">
    <location>
        <begin position="39"/>
        <end position="172"/>
    </location>
</feature>
<protein>
    <recommendedName>
        <fullName evidence="3">isopentenyl-diphosphate Delta-isomerase</fullName>
        <ecNumber evidence="3">5.3.3.2</ecNumber>
    </recommendedName>
</protein>
<reference evidence="7 8" key="1">
    <citation type="submission" date="2016-12" db="EMBL/GenBank/DDBJ databases">
        <authorList>
            <person name="Song W.-J."/>
            <person name="Kurnit D.M."/>
        </authorList>
    </citation>
    <scope>NUCLEOTIDE SEQUENCE [LARGE SCALE GENOMIC DNA]</scope>
    <source>
        <strain evidence="7 8">IMCC3135</strain>
    </source>
</reference>
<name>A0A2Z2NXW8_9GAMM</name>
<comment type="pathway">
    <text evidence="1">Isoprenoid biosynthesis; dimethylallyl diphosphate biosynthesis; dimethylallyl diphosphate from isopentenyl diphosphate: step 1/1.</text>
</comment>
<evidence type="ECO:0000313" key="7">
    <source>
        <dbReference type="EMBL" id="ASJ71994.1"/>
    </source>
</evidence>
<keyword evidence="5 7" id="KW-0413">Isomerase</keyword>
<dbReference type="InterPro" id="IPR015797">
    <property type="entry name" value="NUDIX_hydrolase-like_dom_sf"/>
</dbReference>
<evidence type="ECO:0000256" key="5">
    <source>
        <dbReference type="ARBA" id="ARBA00023235"/>
    </source>
</evidence>
<organism evidence="7 8">
    <name type="scientific">Granulosicoccus antarcticus IMCC3135</name>
    <dbReference type="NCBI Taxonomy" id="1192854"/>
    <lineage>
        <taxon>Bacteria</taxon>
        <taxon>Pseudomonadati</taxon>
        <taxon>Pseudomonadota</taxon>
        <taxon>Gammaproteobacteria</taxon>
        <taxon>Chromatiales</taxon>
        <taxon>Granulosicoccaceae</taxon>
        <taxon>Granulosicoccus</taxon>
    </lineage>
</organism>
<dbReference type="Pfam" id="PF00293">
    <property type="entry name" value="NUDIX"/>
    <property type="match status" value="1"/>
</dbReference>
<evidence type="ECO:0000256" key="3">
    <source>
        <dbReference type="ARBA" id="ARBA00012057"/>
    </source>
</evidence>
<dbReference type="PROSITE" id="PS51462">
    <property type="entry name" value="NUDIX"/>
    <property type="match status" value="1"/>
</dbReference>
<gene>
    <name evidence="7" type="primary">idi_1</name>
    <name evidence="7" type="ORF">IMCC3135_09485</name>
</gene>
<dbReference type="GO" id="GO:0009240">
    <property type="term" value="P:isopentenyl diphosphate biosynthetic process"/>
    <property type="evidence" value="ECO:0007669"/>
    <property type="project" value="TreeGrafter"/>
</dbReference>
<evidence type="ECO:0000313" key="8">
    <source>
        <dbReference type="Proteomes" id="UP000250079"/>
    </source>
</evidence>
<dbReference type="InterPro" id="IPR011876">
    <property type="entry name" value="IsopentenylPP_isomerase_typ1"/>
</dbReference>
<dbReference type="CDD" id="cd02885">
    <property type="entry name" value="NUDIX_IPP_Isomerase"/>
    <property type="match status" value="1"/>
</dbReference>
<dbReference type="SUPFAM" id="SSF55811">
    <property type="entry name" value="Nudix"/>
    <property type="match status" value="1"/>
</dbReference>
<dbReference type="AlphaFoldDB" id="A0A2Z2NXW8"/>
<evidence type="ECO:0000259" key="6">
    <source>
        <dbReference type="PROSITE" id="PS51462"/>
    </source>
</evidence>